<dbReference type="PANTHER" id="PTHR45755">
    <property type="match status" value="1"/>
</dbReference>
<evidence type="ECO:0000256" key="6">
    <source>
        <dbReference type="ARBA" id="ARBA00023136"/>
    </source>
</evidence>
<gene>
    <name evidence="9" type="primary">dmeF</name>
    <name evidence="9" type="ORF">LZC95_23155</name>
</gene>
<evidence type="ECO:0000256" key="3">
    <source>
        <dbReference type="ARBA" id="ARBA00022692"/>
    </source>
</evidence>
<dbReference type="Gene3D" id="1.20.1510.10">
    <property type="entry name" value="Cation efflux protein transmembrane domain"/>
    <property type="match status" value="1"/>
</dbReference>
<evidence type="ECO:0000313" key="9">
    <source>
        <dbReference type="EMBL" id="WXA99700.1"/>
    </source>
</evidence>
<evidence type="ECO:0000313" key="10">
    <source>
        <dbReference type="Proteomes" id="UP001379533"/>
    </source>
</evidence>
<evidence type="ECO:0000256" key="1">
    <source>
        <dbReference type="ARBA" id="ARBA00004141"/>
    </source>
</evidence>
<comment type="subcellular location">
    <subcellularLocation>
        <location evidence="1">Membrane</location>
        <topology evidence="1">Multi-pass membrane protein</topology>
    </subcellularLocation>
</comment>
<keyword evidence="4 7" id="KW-1133">Transmembrane helix</keyword>
<sequence>MVSLVDRLRHEHDHGASASAHETRTRWVVALTCVMMVGELLVGYWTNSLALTADGWHMATHAGALGMASFAYWFARTRSREAVFSFGTGKVHALAGYTSAVLLAVVAVWMMYESAVRLRAPVPIAFGEALPVAVVGLLVNLASVKLLHGDHDHDHDDHDHHHHDHNLRAAYLHVLADAFTSLLAIFALVGGRYLGWWFLDPLMGVVGGIVIARWSLGLCRGAAKQLLDMVPSRELAARVRRHLEEVPGTRVVDLHLWELGPHAQACLATVISEERRSPLDYGELLRQREGLAHVTIEVHEVREAHQASGA</sequence>
<dbReference type="InterPro" id="IPR058533">
    <property type="entry name" value="Cation_efflux_TM"/>
</dbReference>
<dbReference type="Pfam" id="PF01545">
    <property type="entry name" value="Cation_efflux"/>
    <property type="match status" value="1"/>
</dbReference>
<keyword evidence="10" id="KW-1185">Reference proteome</keyword>
<dbReference type="InterPro" id="IPR045316">
    <property type="entry name" value="Msc2-like"/>
</dbReference>
<evidence type="ECO:0000259" key="8">
    <source>
        <dbReference type="Pfam" id="PF01545"/>
    </source>
</evidence>
<evidence type="ECO:0000256" key="7">
    <source>
        <dbReference type="SAM" id="Phobius"/>
    </source>
</evidence>
<reference evidence="9 10" key="1">
    <citation type="submission" date="2021-12" db="EMBL/GenBank/DDBJ databases">
        <title>Discovery of the Pendulisporaceae a myxobacterial family with distinct sporulation behavior and unique specialized metabolism.</title>
        <authorList>
            <person name="Garcia R."/>
            <person name="Popoff A."/>
            <person name="Bader C.D."/>
            <person name="Loehr J."/>
            <person name="Walesch S."/>
            <person name="Walt C."/>
            <person name="Boldt J."/>
            <person name="Bunk B."/>
            <person name="Haeckl F.J.F.P.J."/>
            <person name="Gunesch A.P."/>
            <person name="Birkelbach J."/>
            <person name="Nuebel U."/>
            <person name="Pietschmann T."/>
            <person name="Bach T."/>
            <person name="Mueller R."/>
        </authorList>
    </citation>
    <scope>NUCLEOTIDE SEQUENCE [LARGE SCALE GENOMIC DNA]</scope>
    <source>
        <strain evidence="9 10">MSr12523</strain>
    </source>
</reference>
<protein>
    <submittedName>
        <fullName evidence="9">CDF family Co(II)/Ni(II) efflux transporter DmeF</fullName>
    </submittedName>
</protein>
<evidence type="ECO:0000256" key="4">
    <source>
        <dbReference type="ARBA" id="ARBA00022989"/>
    </source>
</evidence>
<feature type="transmembrane region" description="Helical" evidence="7">
    <location>
        <begin position="94"/>
        <end position="112"/>
    </location>
</feature>
<dbReference type="NCBIfam" id="TIGR01297">
    <property type="entry name" value="CDF"/>
    <property type="match status" value="1"/>
</dbReference>
<feature type="transmembrane region" description="Helical" evidence="7">
    <location>
        <begin position="195"/>
        <end position="216"/>
    </location>
</feature>
<proteinExistence type="predicted"/>
<feature type="transmembrane region" description="Helical" evidence="7">
    <location>
        <begin position="27"/>
        <end position="46"/>
    </location>
</feature>
<dbReference type="RefSeq" id="WP_394850342.1">
    <property type="nucleotide sequence ID" value="NZ_CP089982.1"/>
</dbReference>
<accession>A0ABZ2KQ37</accession>
<dbReference type="EMBL" id="CP089982">
    <property type="protein sequence ID" value="WXA99700.1"/>
    <property type="molecule type" value="Genomic_DNA"/>
</dbReference>
<name>A0ABZ2KQ37_9BACT</name>
<evidence type="ECO:0000256" key="2">
    <source>
        <dbReference type="ARBA" id="ARBA00022448"/>
    </source>
</evidence>
<dbReference type="SUPFAM" id="SSF161111">
    <property type="entry name" value="Cation efflux protein transmembrane domain-like"/>
    <property type="match status" value="1"/>
</dbReference>
<keyword evidence="6 7" id="KW-0472">Membrane</keyword>
<feature type="transmembrane region" description="Helical" evidence="7">
    <location>
        <begin position="169"/>
        <end position="189"/>
    </location>
</feature>
<dbReference type="InterPro" id="IPR027469">
    <property type="entry name" value="Cation_efflux_TMD_sf"/>
</dbReference>
<dbReference type="InterPro" id="IPR002524">
    <property type="entry name" value="Cation_efflux"/>
</dbReference>
<keyword evidence="5" id="KW-0406">Ion transport</keyword>
<dbReference type="Proteomes" id="UP001379533">
    <property type="component" value="Chromosome"/>
</dbReference>
<organism evidence="9 10">
    <name type="scientific">Pendulispora brunnea</name>
    <dbReference type="NCBI Taxonomy" id="2905690"/>
    <lineage>
        <taxon>Bacteria</taxon>
        <taxon>Pseudomonadati</taxon>
        <taxon>Myxococcota</taxon>
        <taxon>Myxococcia</taxon>
        <taxon>Myxococcales</taxon>
        <taxon>Sorangiineae</taxon>
        <taxon>Pendulisporaceae</taxon>
        <taxon>Pendulispora</taxon>
    </lineage>
</organism>
<feature type="transmembrane region" description="Helical" evidence="7">
    <location>
        <begin position="124"/>
        <end position="148"/>
    </location>
</feature>
<feature type="domain" description="Cation efflux protein transmembrane" evidence="8">
    <location>
        <begin position="29"/>
        <end position="227"/>
    </location>
</feature>
<keyword evidence="3 7" id="KW-0812">Transmembrane</keyword>
<keyword evidence="2" id="KW-0813">Transport</keyword>
<feature type="transmembrane region" description="Helical" evidence="7">
    <location>
        <begin position="58"/>
        <end position="74"/>
    </location>
</feature>
<dbReference type="PANTHER" id="PTHR45755:SF4">
    <property type="entry name" value="ZINC TRANSPORTER 7"/>
    <property type="match status" value="1"/>
</dbReference>
<dbReference type="NCBIfam" id="NF033827">
    <property type="entry name" value="CDF_efflux_DmeF"/>
    <property type="match status" value="1"/>
</dbReference>
<evidence type="ECO:0000256" key="5">
    <source>
        <dbReference type="ARBA" id="ARBA00023065"/>
    </source>
</evidence>